<dbReference type="Gene3D" id="3.40.50.880">
    <property type="match status" value="1"/>
</dbReference>
<dbReference type="EC" id="4.2.1.-" evidence="3"/>
<dbReference type="Proteomes" id="UP001355056">
    <property type="component" value="Unassembled WGS sequence"/>
</dbReference>
<dbReference type="PANTHER" id="PTHR43130">
    <property type="entry name" value="ARAC-FAMILY TRANSCRIPTIONAL REGULATOR"/>
    <property type="match status" value="1"/>
</dbReference>
<keyword evidence="4" id="KW-1185">Reference proteome</keyword>
<evidence type="ECO:0000313" key="4">
    <source>
        <dbReference type="Proteomes" id="UP001355056"/>
    </source>
</evidence>
<protein>
    <submittedName>
        <fullName evidence="3">DJ-1/PfpI family protein</fullName>
        <ecNumber evidence="3">4.2.1.-</ecNumber>
    </submittedName>
</protein>
<dbReference type="InterPro" id="IPR002818">
    <property type="entry name" value="DJ-1/PfpI"/>
</dbReference>
<name>A0ABU7YX63_9GAMM</name>
<dbReference type="RefSeq" id="WP_332615363.1">
    <property type="nucleotide sequence ID" value="NZ_JAXGFP010000002.1"/>
</dbReference>
<proteinExistence type="predicted"/>
<gene>
    <name evidence="3" type="ORF">SNE34_05285</name>
</gene>
<evidence type="ECO:0000313" key="3">
    <source>
        <dbReference type="EMBL" id="MEG3183418.1"/>
    </source>
</evidence>
<comment type="caution">
    <text evidence="3">The sequence shown here is derived from an EMBL/GenBank/DDBJ whole genome shotgun (WGS) entry which is preliminary data.</text>
</comment>
<dbReference type="InterPro" id="IPR052158">
    <property type="entry name" value="INH-QAR"/>
</dbReference>
<dbReference type="Pfam" id="PF01965">
    <property type="entry name" value="DJ-1_PfpI"/>
    <property type="match status" value="1"/>
</dbReference>
<dbReference type="PANTHER" id="PTHR43130:SF3">
    <property type="entry name" value="HTH-TYPE TRANSCRIPTIONAL REGULATOR RV1931C"/>
    <property type="match status" value="1"/>
</dbReference>
<feature type="domain" description="DJ-1/PfpI" evidence="2">
    <location>
        <begin position="38"/>
        <end position="197"/>
    </location>
</feature>
<feature type="signal peptide" evidence="1">
    <location>
        <begin position="1"/>
        <end position="26"/>
    </location>
</feature>
<organism evidence="3 4">
    <name type="scientific">Novilysobacter erysipheiresistens</name>
    <dbReference type="NCBI Taxonomy" id="1749332"/>
    <lineage>
        <taxon>Bacteria</taxon>
        <taxon>Pseudomonadati</taxon>
        <taxon>Pseudomonadota</taxon>
        <taxon>Gammaproteobacteria</taxon>
        <taxon>Lysobacterales</taxon>
        <taxon>Lysobacteraceae</taxon>
        <taxon>Novilysobacter</taxon>
    </lineage>
</organism>
<keyword evidence="3" id="KW-0456">Lyase</keyword>
<dbReference type="SUPFAM" id="SSF52317">
    <property type="entry name" value="Class I glutamine amidotransferase-like"/>
    <property type="match status" value="1"/>
</dbReference>
<reference evidence="3 4" key="1">
    <citation type="journal article" date="2016" name="Int. J. Syst. Evol. Microbiol.">
        <title>Lysobacter erysipheiresistens sp. nov., an antagonist of powdery mildew, isolated from tobacco-cultivated soil.</title>
        <authorList>
            <person name="Xie B."/>
            <person name="Li T."/>
            <person name="Lin X."/>
            <person name="Wang C.J."/>
            <person name="Chen Y.J."/>
            <person name="Liu W.J."/>
            <person name="Zhao Z.W."/>
        </authorList>
    </citation>
    <scope>NUCLEOTIDE SEQUENCE [LARGE SCALE GENOMIC DNA]</scope>
    <source>
        <strain evidence="3 4">RS-LYSO-3</strain>
    </source>
</reference>
<dbReference type="EMBL" id="JAXGFP010000002">
    <property type="protein sequence ID" value="MEG3183418.1"/>
    <property type="molecule type" value="Genomic_DNA"/>
</dbReference>
<accession>A0ABU7YX63</accession>
<dbReference type="GO" id="GO:0016829">
    <property type="term" value="F:lyase activity"/>
    <property type="evidence" value="ECO:0007669"/>
    <property type="project" value="UniProtKB-KW"/>
</dbReference>
<keyword evidence="1" id="KW-0732">Signal</keyword>
<evidence type="ECO:0000259" key="2">
    <source>
        <dbReference type="Pfam" id="PF01965"/>
    </source>
</evidence>
<dbReference type="InterPro" id="IPR029062">
    <property type="entry name" value="Class_I_gatase-like"/>
</dbReference>
<evidence type="ECO:0000256" key="1">
    <source>
        <dbReference type="SAM" id="SignalP"/>
    </source>
</evidence>
<sequence length="342" mass="36797">MRSPVAVISIVFALMFSSALTRPAFAGNAPTSQPEVTVGIVLFDGVQIIDFAGPYEVFGTAGFGVVTLTRDGKPITTAMGLRVTPDHDFASAPAFDVLLVPGGDVGDAQQDPALLDFIRSRAANAEHVLSVCTGAHVLGAAGLLDGLKATTFTPRIDQLARQYPKINVIRDVRWADNGKIITSAGLSSGLDAALHVVDRLRGTDVARSTALHLEYDWQPKGGFVRSRMADRYMPGLRGVAWPEGTEFDRTVSVGDERAWRMHYNVTSPATRDALMQLIIEGIQSEGGWTRMPGAGTYRWEGERENRRVVLSFTPTPFETTDGFGLEVTLDANDALPVSPAAP</sequence>
<feature type="chain" id="PRO_5045293948" evidence="1">
    <location>
        <begin position="27"/>
        <end position="342"/>
    </location>
</feature>
<dbReference type="CDD" id="cd03139">
    <property type="entry name" value="GATase1_PfpI_2"/>
    <property type="match status" value="1"/>
</dbReference>